<dbReference type="HAMAP" id="MF_02066">
    <property type="entry name" value="CpoB"/>
    <property type="match status" value="1"/>
</dbReference>
<dbReference type="InterPro" id="IPR019734">
    <property type="entry name" value="TPR_rpt"/>
</dbReference>
<proteinExistence type="inferred from homology"/>
<comment type="caution">
    <text evidence="5">The sequence shown here is derived from an EMBL/GenBank/DDBJ whole genome shotgun (WGS) entry which is preliminary data.</text>
</comment>
<keyword evidence="2" id="KW-0175">Coiled coil</keyword>
<gene>
    <name evidence="5" type="ORF">ACFQBQ_02570</name>
</gene>
<keyword evidence="6" id="KW-1185">Reference proteome</keyword>
<organism evidence="5 6">
    <name type="scientific">Granulicella cerasi</name>
    <dbReference type="NCBI Taxonomy" id="741063"/>
    <lineage>
        <taxon>Bacteria</taxon>
        <taxon>Pseudomonadati</taxon>
        <taxon>Acidobacteriota</taxon>
        <taxon>Terriglobia</taxon>
        <taxon>Terriglobales</taxon>
        <taxon>Acidobacteriaceae</taxon>
        <taxon>Granulicella</taxon>
    </lineage>
</organism>
<dbReference type="Gene3D" id="1.10.287.1490">
    <property type="match status" value="1"/>
</dbReference>
<dbReference type="Proteomes" id="UP001596391">
    <property type="component" value="Unassembled WGS sequence"/>
</dbReference>
<evidence type="ECO:0000313" key="6">
    <source>
        <dbReference type="Proteomes" id="UP001596391"/>
    </source>
</evidence>
<dbReference type="EMBL" id="JBHSWI010000001">
    <property type="protein sequence ID" value="MFC6644489.1"/>
    <property type="molecule type" value="Genomic_DNA"/>
</dbReference>
<reference evidence="6" key="1">
    <citation type="journal article" date="2019" name="Int. J. Syst. Evol. Microbiol.">
        <title>The Global Catalogue of Microorganisms (GCM) 10K type strain sequencing project: providing services to taxonomists for standard genome sequencing and annotation.</title>
        <authorList>
            <consortium name="The Broad Institute Genomics Platform"/>
            <consortium name="The Broad Institute Genome Sequencing Center for Infectious Disease"/>
            <person name="Wu L."/>
            <person name="Ma J."/>
        </authorList>
    </citation>
    <scope>NUCLEOTIDE SEQUENCE [LARGE SCALE GENOMIC DNA]</scope>
    <source>
        <strain evidence="6">CGMCC 1.16026</strain>
    </source>
</reference>
<name>A0ABW1Z4Y7_9BACT</name>
<feature type="signal peptide" evidence="4">
    <location>
        <begin position="1"/>
        <end position="25"/>
    </location>
</feature>
<dbReference type="InterPro" id="IPR011990">
    <property type="entry name" value="TPR-like_helical_dom_sf"/>
</dbReference>
<protein>
    <submittedName>
        <fullName evidence="5">Tetratricopeptide repeat protein</fullName>
    </submittedName>
</protein>
<feature type="chain" id="PRO_5047068729" evidence="4">
    <location>
        <begin position="26"/>
        <end position="314"/>
    </location>
</feature>
<dbReference type="SUPFAM" id="SSF48452">
    <property type="entry name" value="TPR-like"/>
    <property type="match status" value="1"/>
</dbReference>
<accession>A0ABW1Z4Y7</accession>
<evidence type="ECO:0000256" key="2">
    <source>
        <dbReference type="SAM" id="Coils"/>
    </source>
</evidence>
<dbReference type="InterPro" id="IPR034706">
    <property type="entry name" value="CpoB"/>
</dbReference>
<dbReference type="SMART" id="SM00028">
    <property type="entry name" value="TPR"/>
    <property type="match status" value="2"/>
</dbReference>
<dbReference type="Gene3D" id="1.25.40.10">
    <property type="entry name" value="Tetratricopeptide repeat domain"/>
    <property type="match status" value="1"/>
</dbReference>
<feature type="region of interest" description="Disordered" evidence="3">
    <location>
        <begin position="137"/>
        <end position="191"/>
    </location>
</feature>
<evidence type="ECO:0000256" key="4">
    <source>
        <dbReference type="SAM" id="SignalP"/>
    </source>
</evidence>
<evidence type="ECO:0000256" key="1">
    <source>
        <dbReference type="PROSITE-ProRule" id="PRU00339"/>
    </source>
</evidence>
<dbReference type="Pfam" id="PF14559">
    <property type="entry name" value="TPR_19"/>
    <property type="match status" value="1"/>
</dbReference>
<feature type="coiled-coil region" evidence="2">
    <location>
        <begin position="23"/>
        <end position="128"/>
    </location>
</feature>
<keyword evidence="1" id="KW-0802">TPR repeat</keyword>
<evidence type="ECO:0000256" key="3">
    <source>
        <dbReference type="SAM" id="MobiDB-lite"/>
    </source>
</evidence>
<feature type="region of interest" description="Disordered" evidence="3">
    <location>
        <begin position="294"/>
        <end position="314"/>
    </location>
</feature>
<feature type="repeat" description="TPR" evidence="1">
    <location>
        <begin position="230"/>
        <end position="263"/>
    </location>
</feature>
<sequence length="314" mass="33265">MKTSLRIATLGTALLVAGSAMPAHAVNKDMVQLQTQIQQLQDAVARLQQSNDERMGVLKDLVQQTADSVNRMTASVNSLKQQMQNTTEASAARNDQLAGQIQSLNDSLDELKARMMRMEKSLGDIQSQQQQSNAILQSMPGATGGGSATPAGPATPPPAADNSPAAGSAIPMPADNGSKAPAVKTAPVAGPSSGQLYRGAYSDYMSGKTNLAAGEFQDLIKAYPDDNLSGNAYFYLGEMNLRGNKPSSAIKDYDKVLEQYPNNAKIPAAHLHKAEALTAMGQRDAATRELKALVQRFPSSPEAAQAKQKLARGR</sequence>
<keyword evidence="4" id="KW-0732">Signal</keyword>
<evidence type="ECO:0000313" key="5">
    <source>
        <dbReference type="EMBL" id="MFC6644489.1"/>
    </source>
</evidence>
<dbReference type="PROSITE" id="PS50005">
    <property type="entry name" value="TPR"/>
    <property type="match status" value="1"/>
</dbReference>
<dbReference type="Pfam" id="PF13174">
    <property type="entry name" value="TPR_6"/>
    <property type="match status" value="1"/>
</dbReference>
<dbReference type="RefSeq" id="WP_263372426.1">
    <property type="nucleotide sequence ID" value="NZ_JAGSYD010000005.1"/>
</dbReference>